<dbReference type="Proteomes" id="UP000248764">
    <property type="component" value="Unassembled WGS sequence"/>
</dbReference>
<feature type="domain" description="GRAM" evidence="1">
    <location>
        <begin position="7"/>
        <end position="81"/>
    </location>
</feature>
<organism evidence="2 3">
    <name type="scientific">Jiangella anatolica</name>
    <dbReference type="NCBI Taxonomy" id="2670374"/>
    <lineage>
        <taxon>Bacteria</taxon>
        <taxon>Bacillati</taxon>
        <taxon>Actinomycetota</taxon>
        <taxon>Actinomycetes</taxon>
        <taxon>Jiangellales</taxon>
        <taxon>Jiangellaceae</taxon>
        <taxon>Jiangella</taxon>
    </lineage>
</organism>
<accession>A0A2W2AWZ1</accession>
<keyword evidence="3" id="KW-1185">Reference proteome</keyword>
<dbReference type="InterPro" id="IPR011993">
    <property type="entry name" value="PH-like_dom_sf"/>
</dbReference>
<evidence type="ECO:0000259" key="1">
    <source>
        <dbReference type="Pfam" id="PF02893"/>
    </source>
</evidence>
<evidence type="ECO:0000313" key="3">
    <source>
        <dbReference type="Proteomes" id="UP000248764"/>
    </source>
</evidence>
<sequence>MSQGGVLADTRANLWRGAISVGGRLTLTSELLSFRAHALNVRAEPLDLPVADIASVGKYRSMGLIPNGLVVSMTSGAEYRFVVARRDRFIAAVESQR</sequence>
<dbReference type="Gene3D" id="2.30.29.30">
    <property type="entry name" value="Pleckstrin-homology domain (PH domain)/Phosphotyrosine-binding domain (PTB)"/>
    <property type="match status" value="1"/>
</dbReference>
<reference evidence="2 3" key="1">
    <citation type="submission" date="2018-01" db="EMBL/GenBank/DDBJ databases">
        <title>Draft genome sequence of Jiangella sp. GTF31.</title>
        <authorList>
            <person name="Sahin N."/>
            <person name="Ay H."/>
            <person name="Saygin H."/>
        </authorList>
    </citation>
    <scope>NUCLEOTIDE SEQUENCE [LARGE SCALE GENOMIC DNA]</scope>
    <source>
        <strain evidence="2 3">GTF31</strain>
    </source>
</reference>
<comment type="caution">
    <text evidence="2">The sequence shown here is derived from an EMBL/GenBank/DDBJ whole genome shotgun (WGS) entry which is preliminary data.</text>
</comment>
<dbReference type="Pfam" id="PF02893">
    <property type="entry name" value="GRAM"/>
    <property type="match status" value="1"/>
</dbReference>
<dbReference type="RefSeq" id="WP_111258291.1">
    <property type="nucleotide sequence ID" value="NZ_POTW01000122.1"/>
</dbReference>
<dbReference type="AlphaFoldDB" id="A0A2W2AWZ1"/>
<evidence type="ECO:0000313" key="2">
    <source>
        <dbReference type="EMBL" id="PZF79691.1"/>
    </source>
</evidence>
<gene>
    <name evidence="2" type="ORF">C1I92_29925</name>
</gene>
<dbReference type="EMBL" id="POTW01000122">
    <property type="protein sequence ID" value="PZF79691.1"/>
    <property type="molecule type" value="Genomic_DNA"/>
</dbReference>
<proteinExistence type="predicted"/>
<protein>
    <recommendedName>
        <fullName evidence="1">GRAM domain-containing protein</fullName>
    </recommendedName>
</protein>
<name>A0A2W2AWZ1_9ACTN</name>
<dbReference type="InterPro" id="IPR004182">
    <property type="entry name" value="GRAM"/>
</dbReference>